<evidence type="ECO:0000256" key="7">
    <source>
        <dbReference type="ARBA" id="ARBA00022989"/>
    </source>
</evidence>
<keyword evidence="7 11" id="KW-1133">Transmembrane helix</keyword>
<gene>
    <name evidence="13" type="ORF">NO357_13175</name>
</gene>
<evidence type="ECO:0000256" key="5">
    <source>
        <dbReference type="ARBA" id="ARBA00022519"/>
    </source>
</evidence>
<protein>
    <recommendedName>
        <fullName evidence="2">Type II secretion system protein H</fullName>
    </recommendedName>
    <alternativeName>
        <fullName evidence="10">General secretion pathway protein H</fullName>
    </alternativeName>
</protein>
<reference evidence="13" key="1">
    <citation type="submission" date="2022-07" db="EMBL/GenBank/DDBJ databases">
        <authorList>
            <person name="Otstavnykh N."/>
            <person name="Isaeva M."/>
            <person name="Bystritskaya E."/>
        </authorList>
    </citation>
    <scope>NUCLEOTIDE SEQUENCE</scope>
    <source>
        <strain evidence="13">KCTC 52189</strain>
    </source>
</reference>
<evidence type="ECO:0000259" key="12">
    <source>
        <dbReference type="Pfam" id="PF12019"/>
    </source>
</evidence>
<proteinExistence type="inferred from homology"/>
<dbReference type="InterPro" id="IPR022346">
    <property type="entry name" value="T2SS_GspH"/>
</dbReference>
<evidence type="ECO:0000313" key="13">
    <source>
        <dbReference type="EMBL" id="MDQ2090855.1"/>
    </source>
</evidence>
<dbReference type="AlphaFoldDB" id="A0AAE3WEE5"/>
<sequence>MSRAGDGKGANRRGADGFTLIELLVVMTLMALVAALATPMLGRVVPGLEVKAAAQDLGGELRRARSVALRDNREATVLIDVAAGSYRGAGEARDAELPSGVTVELVMARRERIDDDRGRIRFYPDGTSTGGRIILARGSARYELEVDWFDGMVRMHETDAR</sequence>
<dbReference type="NCBIfam" id="TIGR02532">
    <property type="entry name" value="IV_pilin_GFxxxE"/>
    <property type="match status" value="1"/>
</dbReference>
<keyword evidence="8 11" id="KW-0472">Membrane</keyword>
<feature type="domain" description="General secretion pathway GspH" evidence="12">
    <location>
        <begin position="53"/>
        <end position="147"/>
    </location>
</feature>
<dbReference type="GO" id="GO:0005886">
    <property type="term" value="C:plasma membrane"/>
    <property type="evidence" value="ECO:0007669"/>
    <property type="project" value="UniProtKB-SubCell"/>
</dbReference>
<keyword evidence="3" id="KW-1003">Cell membrane</keyword>
<dbReference type="InterPro" id="IPR045584">
    <property type="entry name" value="Pilin-like"/>
</dbReference>
<organism evidence="13 14">
    <name type="scientific">Marimonas arenosa</name>
    <dbReference type="NCBI Taxonomy" id="1795305"/>
    <lineage>
        <taxon>Bacteria</taxon>
        <taxon>Pseudomonadati</taxon>
        <taxon>Pseudomonadota</taxon>
        <taxon>Alphaproteobacteria</taxon>
        <taxon>Rhodobacterales</taxon>
        <taxon>Paracoccaceae</taxon>
        <taxon>Marimonas</taxon>
    </lineage>
</organism>
<evidence type="ECO:0000256" key="11">
    <source>
        <dbReference type="SAM" id="Phobius"/>
    </source>
</evidence>
<dbReference type="InterPro" id="IPR012902">
    <property type="entry name" value="N_methyl_site"/>
</dbReference>
<accession>A0AAE3WEE5</accession>
<evidence type="ECO:0000256" key="8">
    <source>
        <dbReference type="ARBA" id="ARBA00023136"/>
    </source>
</evidence>
<evidence type="ECO:0000256" key="6">
    <source>
        <dbReference type="ARBA" id="ARBA00022692"/>
    </source>
</evidence>
<evidence type="ECO:0000256" key="1">
    <source>
        <dbReference type="ARBA" id="ARBA00004377"/>
    </source>
</evidence>
<dbReference type="GO" id="GO:0015627">
    <property type="term" value="C:type II protein secretion system complex"/>
    <property type="evidence" value="ECO:0007669"/>
    <property type="project" value="InterPro"/>
</dbReference>
<evidence type="ECO:0000256" key="3">
    <source>
        <dbReference type="ARBA" id="ARBA00022475"/>
    </source>
</evidence>
<comment type="subcellular location">
    <subcellularLocation>
        <location evidence="1">Cell inner membrane</location>
        <topology evidence="1">Single-pass membrane protein</topology>
    </subcellularLocation>
</comment>
<dbReference type="Pfam" id="PF12019">
    <property type="entry name" value="GspH"/>
    <property type="match status" value="1"/>
</dbReference>
<reference evidence="13" key="2">
    <citation type="submission" date="2023-02" db="EMBL/GenBank/DDBJ databases">
        <title>'Rhodoalgimonas zhirmunskyi' gen. nov., isolated from a red alga.</title>
        <authorList>
            <person name="Nedashkovskaya O.I."/>
            <person name="Otstavnykh N.Y."/>
            <person name="Bystritskaya E.P."/>
            <person name="Balabanova L.A."/>
            <person name="Isaeva M.P."/>
        </authorList>
    </citation>
    <scope>NUCLEOTIDE SEQUENCE</scope>
    <source>
        <strain evidence="13">KCTC 52189</strain>
    </source>
</reference>
<evidence type="ECO:0000256" key="4">
    <source>
        <dbReference type="ARBA" id="ARBA00022481"/>
    </source>
</evidence>
<dbReference type="GO" id="GO:0015628">
    <property type="term" value="P:protein secretion by the type II secretion system"/>
    <property type="evidence" value="ECO:0007669"/>
    <property type="project" value="InterPro"/>
</dbReference>
<dbReference type="EMBL" id="JANHAX010000003">
    <property type="protein sequence ID" value="MDQ2090855.1"/>
    <property type="molecule type" value="Genomic_DNA"/>
</dbReference>
<evidence type="ECO:0000256" key="9">
    <source>
        <dbReference type="ARBA" id="ARBA00025772"/>
    </source>
</evidence>
<dbReference type="SUPFAM" id="SSF54523">
    <property type="entry name" value="Pili subunits"/>
    <property type="match status" value="1"/>
</dbReference>
<comment type="caution">
    <text evidence="13">The sequence shown here is derived from an EMBL/GenBank/DDBJ whole genome shotgun (WGS) entry which is preliminary data.</text>
</comment>
<keyword evidence="14" id="KW-1185">Reference proteome</keyword>
<dbReference type="RefSeq" id="WP_306736122.1">
    <property type="nucleotide sequence ID" value="NZ_JANHAX010000003.1"/>
</dbReference>
<keyword evidence="6 11" id="KW-0812">Transmembrane</keyword>
<dbReference type="Pfam" id="PF07963">
    <property type="entry name" value="N_methyl"/>
    <property type="match status" value="1"/>
</dbReference>
<comment type="similarity">
    <text evidence="9">Belongs to the GSP H family.</text>
</comment>
<evidence type="ECO:0000256" key="10">
    <source>
        <dbReference type="ARBA" id="ARBA00030775"/>
    </source>
</evidence>
<feature type="transmembrane region" description="Helical" evidence="11">
    <location>
        <begin position="20"/>
        <end position="41"/>
    </location>
</feature>
<evidence type="ECO:0000313" key="14">
    <source>
        <dbReference type="Proteomes" id="UP001226762"/>
    </source>
</evidence>
<keyword evidence="4" id="KW-0488">Methylation</keyword>
<dbReference type="Gene3D" id="3.30.700.10">
    <property type="entry name" value="Glycoprotein, Type 4 Pilin"/>
    <property type="match status" value="1"/>
</dbReference>
<evidence type="ECO:0000256" key="2">
    <source>
        <dbReference type="ARBA" id="ARBA00021549"/>
    </source>
</evidence>
<name>A0AAE3WEE5_9RHOB</name>
<keyword evidence="5" id="KW-0997">Cell inner membrane</keyword>
<dbReference type="Proteomes" id="UP001226762">
    <property type="component" value="Unassembled WGS sequence"/>
</dbReference>